<evidence type="ECO:0008006" key="4">
    <source>
        <dbReference type="Google" id="ProtNLM"/>
    </source>
</evidence>
<keyword evidence="1" id="KW-0812">Transmembrane</keyword>
<feature type="transmembrane region" description="Helical" evidence="1">
    <location>
        <begin position="226"/>
        <end position="247"/>
    </location>
</feature>
<dbReference type="AlphaFoldDB" id="A0A251ZUG0"/>
<keyword evidence="1" id="KW-1133">Transmembrane helix</keyword>
<feature type="transmembrane region" description="Helical" evidence="1">
    <location>
        <begin position="131"/>
        <end position="151"/>
    </location>
</feature>
<feature type="transmembrane region" description="Helical" evidence="1">
    <location>
        <begin position="368"/>
        <end position="386"/>
    </location>
</feature>
<feature type="transmembrane region" description="Helical" evidence="1">
    <location>
        <begin position="259"/>
        <end position="275"/>
    </location>
</feature>
<comment type="caution">
    <text evidence="2">The sequence shown here is derived from an EMBL/GenBank/DDBJ whole genome shotgun (WGS) entry which is preliminary data.</text>
</comment>
<gene>
    <name evidence="2" type="ORF">HK18_09680</name>
</gene>
<feature type="transmembrane region" description="Helical" evidence="1">
    <location>
        <begin position="198"/>
        <end position="219"/>
    </location>
</feature>
<feature type="transmembrane region" description="Helical" evidence="1">
    <location>
        <begin position="163"/>
        <end position="186"/>
    </location>
</feature>
<feature type="transmembrane region" description="Helical" evidence="1">
    <location>
        <begin position="340"/>
        <end position="362"/>
    </location>
</feature>
<evidence type="ECO:0000256" key="1">
    <source>
        <dbReference type="SAM" id="Phobius"/>
    </source>
</evidence>
<accession>A0A251ZUG0</accession>
<keyword evidence="1" id="KW-0472">Membrane</keyword>
<feature type="transmembrane region" description="Helical" evidence="1">
    <location>
        <begin position="40"/>
        <end position="62"/>
    </location>
</feature>
<protein>
    <recommendedName>
        <fullName evidence="4">NADH:quinone oxidoreductase/Mrp antiporter membrane subunit domain-containing protein</fullName>
    </recommendedName>
</protein>
<dbReference type="Proteomes" id="UP000194946">
    <property type="component" value="Unassembled WGS sequence"/>
</dbReference>
<feature type="transmembrane region" description="Helical" evidence="1">
    <location>
        <begin position="6"/>
        <end position="28"/>
    </location>
</feature>
<dbReference type="RefSeq" id="WP_086632367.1">
    <property type="nucleotide sequence ID" value="NZ_JOPB01000007.1"/>
</dbReference>
<feature type="transmembrane region" description="Helical" evidence="1">
    <location>
        <begin position="307"/>
        <end position="328"/>
    </location>
</feature>
<feature type="transmembrane region" description="Helical" evidence="1">
    <location>
        <begin position="282"/>
        <end position="301"/>
    </location>
</feature>
<reference evidence="3" key="1">
    <citation type="submission" date="2014-06" db="EMBL/GenBank/DDBJ databases">
        <authorList>
            <person name="Winans N.J."/>
            <person name="Newell P.D."/>
            <person name="Douglas A.E."/>
        </authorList>
    </citation>
    <scope>NUCLEOTIDE SEQUENCE [LARGE SCALE GENOMIC DNA]</scope>
    <source>
        <strain evidence="3">DmL_052</strain>
    </source>
</reference>
<evidence type="ECO:0000313" key="3">
    <source>
        <dbReference type="Proteomes" id="UP000194946"/>
    </source>
</evidence>
<evidence type="ECO:0000313" key="2">
    <source>
        <dbReference type="EMBL" id="OUI78298.1"/>
    </source>
</evidence>
<feature type="transmembrane region" description="Helical" evidence="1">
    <location>
        <begin position="107"/>
        <end position="125"/>
    </location>
</feature>
<keyword evidence="3" id="KW-1185">Reference proteome</keyword>
<proteinExistence type="predicted"/>
<feature type="transmembrane region" description="Helical" evidence="1">
    <location>
        <begin position="74"/>
        <end position="95"/>
    </location>
</feature>
<organism evidence="2 3">
    <name type="scientific">Commensalibacter intestini</name>
    <dbReference type="NCBI Taxonomy" id="479936"/>
    <lineage>
        <taxon>Bacteria</taxon>
        <taxon>Pseudomonadati</taxon>
        <taxon>Pseudomonadota</taxon>
        <taxon>Alphaproteobacteria</taxon>
        <taxon>Acetobacterales</taxon>
        <taxon>Acetobacteraceae</taxon>
    </lineage>
</organism>
<dbReference type="EMBL" id="JOPB01000007">
    <property type="protein sequence ID" value="OUI78298.1"/>
    <property type="molecule type" value="Genomic_DNA"/>
</dbReference>
<feature type="transmembrane region" description="Helical" evidence="1">
    <location>
        <begin position="407"/>
        <end position="428"/>
    </location>
</feature>
<sequence>MATLNDLAKLLYWGCVIWPLVGMIGIFACQGQAARARCHFVVSIILIVIAACSACLADDFFVSVVWSSDGFTRFLRLMIAIGAGLSTLLLTFWAPRNLFFVKEDKRLLWNLLLFHFLVAISMLAVAANNLFIALLFIVILAALLMLGCILNQGESGIKAGWSYFRFVLLFAVLALVAAFLLASVPVDNAPFLAQFSSILLSVSIVFIAGLFPMSIFFLGITLELPLTLRGIGSFIISVPTIATFLRLYQIPNYQPSENLLIILAITSVIFVILNEQNRQRSSLCLCSILLISMTILGGVFANHIEGIYSACLFIMALVVFAPLGYMMSQNQKEDQGSCEGWVMLALSGLPPMGIFWACSVLFAYLMQIMPIVGGIVLALLLIRGYVLFQKGRTIFFTQDVSKQEIKLIFSIIAMQTVLFPLFMSSWVYQIASEFVKRYGGA</sequence>
<name>A0A251ZUG0_9PROT</name>